<accession>X6MWX3</accession>
<evidence type="ECO:0000313" key="4">
    <source>
        <dbReference type="Proteomes" id="UP000023152"/>
    </source>
</evidence>
<dbReference type="Proteomes" id="UP000023152">
    <property type="component" value="Unassembled WGS sequence"/>
</dbReference>
<evidence type="ECO:0000256" key="2">
    <source>
        <dbReference type="SAM" id="Phobius"/>
    </source>
</evidence>
<sequence>MLYLLCSQLSVKKFDFNRESNSQFFDTLKKKIISRNVFVESISTLFLKFTSPILIYKNIMSVNLNSNGNIAVGVAVVTTVAVSQWIKSGYDSYNFHKKFEPSGVLAPVRTLPDLFFYQCFIKIYRRSGEVMSLRPTKDKKANASGTSKLKPKSKWDQKASSTLKTKTRNESKSNELEYPFSSKKAQPFERSYNSNNVYMDHCFFLFLFCFFNDLFCVLSKMQKGFKKKKKKGGEVISYELFFIKPIQKKKKFKI</sequence>
<keyword evidence="2" id="KW-1133">Transmembrane helix</keyword>
<keyword evidence="2" id="KW-0472">Membrane</keyword>
<comment type="caution">
    <text evidence="3">The sequence shown here is derived from an EMBL/GenBank/DDBJ whole genome shotgun (WGS) entry which is preliminary data.</text>
</comment>
<reference evidence="3 4" key="1">
    <citation type="journal article" date="2013" name="Curr. Biol.">
        <title>The Genome of the Foraminiferan Reticulomyxa filosa.</title>
        <authorList>
            <person name="Glockner G."/>
            <person name="Hulsmann N."/>
            <person name="Schleicher M."/>
            <person name="Noegel A.A."/>
            <person name="Eichinger L."/>
            <person name="Gallinger C."/>
            <person name="Pawlowski J."/>
            <person name="Sierra R."/>
            <person name="Euteneuer U."/>
            <person name="Pillet L."/>
            <person name="Moustafa A."/>
            <person name="Platzer M."/>
            <person name="Groth M."/>
            <person name="Szafranski K."/>
            <person name="Schliwa M."/>
        </authorList>
    </citation>
    <scope>NUCLEOTIDE SEQUENCE [LARGE SCALE GENOMIC DNA]</scope>
</reference>
<protein>
    <submittedName>
        <fullName evidence="3">Uncharacterized protein</fullName>
    </submittedName>
</protein>
<gene>
    <name evidence="3" type="ORF">RFI_19147</name>
</gene>
<proteinExistence type="predicted"/>
<dbReference type="EMBL" id="ASPP01015431">
    <property type="protein sequence ID" value="ETO18141.1"/>
    <property type="molecule type" value="Genomic_DNA"/>
</dbReference>
<keyword evidence="4" id="KW-1185">Reference proteome</keyword>
<name>X6MWX3_RETFI</name>
<organism evidence="3 4">
    <name type="scientific">Reticulomyxa filosa</name>
    <dbReference type="NCBI Taxonomy" id="46433"/>
    <lineage>
        <taxon>Eukaryota</taxon>
        <taxon>Sar</taxon>
        <taxon>Rhizaria</taxon>
        <taxon>Retaria</taxon>
        <taxon>Foraminifera</taxon>
        <taxon>Monothalamids</taxon>
        <taxon>Reticulomyxidae</taxon>
        <taxon>Reticulomyxa</taxon>
    </lineage>
</organism>
<feature type="region of interest" description="Disordered" evidence="1">
    <location>
        <begin position="135"/>
        <end position="174"/>
    </location>
</feature>
<keyword evidence="2" id="KW-0812">Transmembrane</keyword>
<evidence type="ECO:0000256" key="1">
    <source>
        <dbReference type="SAM" id="MobiDB-lite"/>
    </source>
</evidence>
<feature type="transmembrane region" description="Helical" evidence="2">
    <location>
        <begin position="203"/>
        <end position="221"/>
    </location>
</feature>
<evidence type="ECO:0000313" key="3">
    <source>
        <dbReference type="EMBL" id="ETO18141.1"/>
    </source>
</evidence>
<dbReference type="AlphaFoldDB" id="X6MWX3"/>